<sequence length="373" mass="41629">MTATHYDVIIVGAGPAGVGLGSLFKQTGLENFTILEKNEVGSTFLNWPKETRLLTPSFPGHGFGLLDLNAVVPSTSPGYAYDREHLSGEDYADYLKRIADHFELPVQTGITVERVHKENERFFVETSSGVFQSEFVVWAGGEYQYPERHPFPGAGHCVHSSDVGSWTSVQEGHHYIIGGYESGIDAAYHLVLSGKEVTVLAKGEPWNNDDPDPSVSLSPFTSERLDEVIDRDELTLLGDAQVAKVDKKGERFYIHLLSGEVIESETVPFIATGYKSSLTLIFEHFYWEDNGNVRLTESDESTVTDGLFLTGPQVKHAEVIFCFIYKFRQRFAVIAKEILVRLGLPVNDEVFNEYRKATMYLDDLSCCDNSCQC</sequence>
<dbReference type="InterPro" id="IPR036188">
    <property type="entry name" value="FAD/NAD-bd_sf"/>
</dbReference>
<dbReference type="GO" id="GO:0004497">
    <property type="term" value="F:monooxygenase activity"/>
    <property type="evidence" value="ECO:0007669"/>
    <property type="project" value="TreeGrafter"/>
</dbReference>
<dbReference type="InterPro" id="IPR050982">
    <property type="entry name" value="Auxin_biosynth/cation_transpt"/>
</dbReference>
<dbReference type="EMBL" id="RHIB01000003">
    <property type="protein sequence ID" value="RNA67000.1"/>
    <property type="molecule type" value="Genomic_DNA"/>
</dbReference>
<evidence type="ECO:0000313" key="2">
    <source>
        <dbReference type="EMBL" id="RNA67000.1"/>
    </source>
</evidence>
<gene>
    <name evidence="2" type="ORF">EBO34_17560</name>
</gene>
<keyword evidence="1" id="KW-0560">Oxidoreductase</keyword>
<dbReference type="RefSeq" id="WP_122901002.1">
    <property type="nucleotide sequence ID" value="NZ_RHIB01000003.1"/>
</dbReference>
<dbReference type="Gene3D" id="3.50.50.60">
    <property type="entry name" value="FAD/NAD(P)-binding domain"/>
    <property type="match status" value="2"/>
</dbReference>
<reference evidence="2 3" key="1">
    <citation type="submission" date="2018-10" db="EMBL/GenBank/DDBJ databases">
        <title>Bacillus Keqinensis sp. nov., a moderately halophilic bacterium isolated from a saline-alkaline lake.</title>
        <authorList>
            <person name="Wang H."/>
        </authorList>
    </citation>
    <scope>NUCLEOTIDE SEQUENCE [LARGE SCALE GENOMIC DNA]</scope>
    <source>
        <strain evidence="2 3">KQ-3</strain>
    </source>
</reference>
<evidence type="ECO:0000313" key="3">
    <source>
        <dbReference type="Proteomes" id="UP000278746"/>
    </source>
</evidence>
<proteinExistence type="predicted"/>
<dbReference type="Proteomes" id="UP000278746">
    <property type="component" value="Unassembled WGS sequence"/>
</dbReference>
<protein>
    <submittedName>
        <fullName evidence="2">NAD-binding site protein</fullName>
    </submittedName>
</protein>
<keyword evidence="3" id="KW-1185">Reference proteome</keyword>
<organism evidence="2 3">
    <name type="scientific">Alteribacter keqinensis</name>
    <dbReference type="NCBI Taxonomy" id="2483800"/>
    <lineage>
        <taxon>Bacteria</taxon>
        <taxon>Bacillati</taxon>
        <taxon>Bacillota</taxon>
        <taxon>Bacilli</taxon>
        <taxon>Bacillales</taxon>
        <taxon>Bacillaceae</taxon>
        <taxon>Alteribacter</taxon>
    </lineage>
</organism>
<comment type="caution">
    <text evidence="2">The sequence shown here is derived from an EMBL/GenBank/DDBJ whole genome shotgun (WGS) entry which is preliminary data.</text>
</comment>
<accession>A0A3M7TRK6</accession>
<dbReference type="OrthoDB" id="178899at2"/>
<dbReference type="SUPFAM" id="SSF51905">
    <property type="entry name" value="FAD/NAD(P)-binding domain"/>
    <property type="match status" value="1"/>
</dbReference>
<dbReference type="GO" id="GO:0050660">
    <property type="term" value="F:flavin adenine dinucleotide binding"/>
    <property type="evidence" value="ECO:0007669"/>
    <property type="project" value="TreeGrafter"/>
</dbReference>
<dbReference type="AlphaFoldDB" id="A0A3M7TRK6"/>
<dbReference type="PANTHER" id="PTHR43539:SF89">
    <property type="entry name" value="NAD(P)-BINDING DOMAIN-CONTAINING PROTEIN"/>
    <property type="match status" value="1"/>
</dbReference>
<name>A0A3M7TRK6_9BACI</name>
<dbReference type="Pfam" id="PF13738">
    <property type="entry name" value="Pyr_redox_3"/>
    <property type="match status" value="1"/>
</dbReference>
<dbReference type="PANTHER" id="PTHR43539">
    <property type="entry name" value="FLAVIN-BINDING MONOOXYGENASE-LIKE PROTEIN (AFU_ORTHOLOGUE AFUA_4G09220)"/>
    <property type="match status" value="1"/>
</dbReference>
<evidence type="ECO:0000256" key="1">
    <source>
        <dbReference type="ARBA" id="ARBA00023002"/>
    </source>
</evidence>